<dbReference type="InterPro" id="IPR007793">
    <property type="entry name" value="DivIVA_fam"/>
</dbReference>
<evidence type="ECO:0000256" key="8">
    <source>
        <dbReference type="SAM" id="MobiDB-lite"/>
    </source>
</evidence>
<evidence type="ECO:0000313" key="9">
    <source>
        <dbReference type="EMBL" id="KUG27093.1"/>
    </source>
</evidence>
<feature type="compositionally biased region" description="Low complexity" evidence="8">
    <location>
        <begin position="171"/>
        <end position="181"/>
    </location>
</feature>
<dbReference type="GO" id="GO:0051301">
    <property type="term" value="P:cell division"/>
    <property type="evidence" value="ECO:0007669"/>
    <property type="project" value="UniProtKB-KW"/>
</dbReference>
<evidence type="ECO:0000256" key="3">
    <source>
        <dbReference type="ARBA" id="ARBA00022490"/>
    </source>
</evidence>
<comment type="subcellular location">
    <subcellularLocation>
        <location evidence="1">Cytoplasm</location>
    </subcellularLocation>
</comment>
<sequence>MTISKSDLLTHTFSKKLFGYRPAEVDATLREAAETLDRLAGERAELLRRVAEMERDLREFREREATLRDTLMTTQTIVGDMKEKARTEAVALVDEARRQADALDEAARRRLEGEKARLEALFRQRERFEQQMRDLLLAHARLLNAPDDGRGRDALDQSRALAGEQGGDAAGGDFLFGEEPA</sequence>
<evidence type="ECO:0000256" key="7">
    <source>
        <dbReference type="SAM" id="Coils"/>
    </source>
</evidence>
<comment type="similarity">
    <text evidence="2">Belongs to the DivIVA family.</text>
</comment>
<dbReference type="PANTHER" id="PTHR35794:SF2">
    <property type="entry name" value="CELL DIVISION PROTEIN DIVIVA"/>
    <property type="match status" value="1"/>
</dbReference>
<proteinExistence type="inferred from homology"/>
<feature type="region of interest" description="Disordered" evidence="8">
    <location>
        <begin position="147"/>
        <end position="181"/>
    </location>
</feature>
<organism evidence="9">
    <name type="scientific">hydrocarbon metagenome</name>
    <dbReference type="NCBI Taxonomy" id="938273"/>
    <lineage>
        <taxon>unclassified sequences</taxon>
        <taxon>metagenomes</taxon>
        <taxon>ecological metagenomes</taxon>
    </lineage>
</organism>
<dbReference type="PANTHER" id="PTHR35794">
    <property type="entry name" value="CELL DIVISION PROTEIN DIVIVA"/>
    <property type="match status" value="1"/>
</dbReference>
<dbReference type="Gene3D" id="6.10.250.660">
    <property type="match status" value="1"/>
</dbReference>
<keyword evidence="4 9" id="KW-0132">Cell division</keyword>
<evidence type="ECO:0000256" key="2">
    <source>
        <dbReference type="ARBA" id="ARBA00009008"/>
    </source>
</evidence>
<feature type="coiled-coil region" evidence="7">
    <location>
        <begin position="111"/>
        <end position="145"/>
    </location>
</feature>
<dbReference type="Pfam" id="PF05103">
    <property type="entry name" value="DivIVA"/>
    <property type="match status" value="1"/>
</dbReference>
<evidence type="ECO:0000256" key="5">
    <source>
        <dbReference type="ARBA" id="ARBA00023054"/>
    </source>
</evidence>
<feature type="compositionally biased region" description="Basic and acidic residues" evidence="8">
    <location>
        <begin position="147"/>
        <end position="156"/>
    </location>
</feature>
<dbReference type="GO" id="GO:0005737">
    <property type="term" value="C:cytoplasm"/>
    <property type="evidence" value="ECO:0007669"/>
    <property type="project" value="UniProtKB-SubCell"/>
</dbReference>
<name>A0A0W8G1V9_9ZZZZ</name>
<comment type="caution">
    <text evidence="9">The sequence shown here is derived from an EMBL/GenBank/DDBJ whole genome shotgun (WGS) entry which is preliminary data.</text>
</comment>
<reference evidence="9" key="1">
    <citation type="journal article" date="2015" name="Proc. Natl. Acad. Sci. U.S.A.">
        <title>Networks of energetic and metabolic interactions define dynamics in microbial communities.</title>
        <authorList>
            <person name="Embree M."/>
            <person name="Liu J.K."/>
            <person name="Al-Bassam M.M."/>
            <person name="Zengler K."/>
        </authorList>
    </citation>
    <scope>NUCLEOTIDE SEQUENCE</scope>
</reference>
<evidence type="ECO:0000256" key="6">
    <source>
        <dbReference type="ARBA" id="ARBA00023306"/>
    </source>
</evidence>
<dbReference type="AlphaFoldDB" id="A0A0W8G1V9"/>
<dbReference type="EMBL" id="LNQE01000362">
    <property type="protein sequence ID" value="KUG27093.1"/>
    <property type="molecule type" value="Genomic_DNA"/>
</dbReference>
<gene>
    <name evidence="9" type="ORF">ASZ90_003048</name>
</gene>
<feature type="coiled-coil region" evidence="7">
    <location>
        <begin position="29"/>
        <end position="70"/>
    </location>
</feature>
<dbReference type="NCBIfam" id="TIGR03544">
    <property type="entry name" value="DivI1A_domain"/>
    <property type="match status" value="1"/>
</dbReference>
<keyword evidence="3" id="KW-0963">Cytoplasm</keyword>
<keyword evidence="6" id="KW-0131">Cell cycle</keyword>
<keyword evidence="5 7" id="KW-0175">Coiled coil</keyword>
<protein>
    <submittedName>
        <fullName evidence="9">Cell division initiation protein diviva</fullName>
    </submittedName>
</protein>
<evidence type="ECO:0000256" key="4">
    <source>
        <dbReference type="ARBA" id="ARBA00022618"/>
    </source>
</evidence>
<evidence type="ECO:0000256" key="1">
    <source>
        <dbReference type="ARBA" id="ARBA00004496"/>
    </source>
</evidence>
<dbReference type="InterPro" id="IPR019933">
    <property type="entry name" value="DivIVA_domain"/>
</dbReference>
<accession>A0A0W8G1V9</accession>